<feature type="transmembrane region" description="Helical" evidence="3">
    <location>
        <begin position="66"/>
        <end position="87"/>
    </location>
</feature>
<protein>
    <submittedName>
        <fullName evidence="5">Cold-shock protein</fullName>
    </submittedName>
</protein>
<dbReference type="PROSITE" id="PS00352">
    <property type="entry name" value="CSD_1"/>
    <property type="match status" value="1"/>
</dbReference>
<keyword evidence="3" id="KW-0472">Membrane</keyword>
<dbReference type="InterPro" id="IPR011129">
    <property type="entry name" value="CSD"/>
</dbReference>
<feature type="transmembrane region" description="Helical" evidence="3">
    <location>
        <begin position="93"/>
        <end position="117"/>
    </location>
</feature>
<name>A0ABP9ZQU2_9GAMM</name>
<evidence type="ECO:0000259" key="4">
    <source>
        <dbReference type="PROSITE" id="PS51857"/>
    </source>
</evidence>
<proteinExistence type="predicted"/>
<organism evidence="5 6">
    <name type="scientific">Halopseudomonas sabulinigri</name>
    <dbReference type="NCBI Taxonomy" id="472181"/>
    <lineage>
        <taxon>Bacteria</taxon>
        <taxon>Pseudomonadati</taxon>
        <taxon>Pseudomonadota</taxon>
        <taxon>Gammaproteobacteria</taxon>
        <taxon>Pseudomonadales</taxon>
        <taxon>Pseudomonadaceae</taxon>
        <taxon>Halopseudomonas</taxon>
    </lineage>
</organism>
<feature type="transmembrane region" description="Helical" evidence="3">
    <location>
        <begin position="12"/>
        <end position="30"/>
    </location>
</feature>
<dbReference type="PANTHER" id="PTHR11544">
    <property type="entry name" value="COLD SHOCK DOMAIN CONTAINING PROTEINS"/>
    <property type="match status" value="1"/>
</dbReference>
<keyword evidence="3" id="KW-0812">Transmembrane</keyword>
<evidence type="ECO:0000256" key="1">
    <source>
        <dbReference type="RuleBase" id="RU000408"/>
    </source>
</evidence>
<comment type="subcellular location">
    <subcellularLocation>
        <location evidence="1">Cytoplasm</location>
    </subcellularLocation>
</comment>
<accession>A0ABP9ZQU2</accession>
<dbReference type="CDD" id="cd04458">
    <property type="entry name" value="CSP_CDS"/>
    <property type="match status" value="1"/>
</dbReference>
<dbReference type="PROSITE" id="PS51857">
    <property type="entry name" value="CSD_2"/>
    <property type="match status" value="1"/>
</dbReference>
<feature type="transmembrane region" description="Helical" evidence="3">
    <location>
        <begin position="36"/>
        <end position="54"/>
    </location>
</feature>
<dbReference type="Gene3D" id="2.40.50.140">
    <property type="entry name" value="Nucleic acid-binding proteins"/>
    <property type="match status" value="1"/>
</dbReference>
<dbReference type="SMART" id="SM00357">
    <property type="entry name" value="CSP"/>
    <property type="match status" value="1"/>
</dbReference>
<dbReference type="InterPro" id="IPR012340">
    <property type="entry name" value="NA-bd_OB-fold"/>
</dbReference>
<feature type="domain" description="CSD" evidence="4">
    <location>
        <begin position="148"/>
        <end position="212"/>
    </location>
</feature>
<dbReference type="SUPFAM" id="SSF50249">
    <property type="entry name" value="Nucleic acid-binding proteins"/>
    <property type="match status" value="1"/>
</dbReference>
<reference evidence="5 6" key="1">
    <citation type="submission" date="2024-04" db="EMBL/GenBank/DDBJ databases">
        <title>Draft genome sequence of Halopseudomonas sabulinigri NBRC 116187.</title>
        <authorList>
            <person name="Miyakawa T."/>
            <person name="Kusuya Y."/>
            <person name="Miura T."/>
        </authorList>
    </citation>
    <scope>NUCLEOTIDE SEQUENCE [LARGE SCALE GENOMIC DNA]</scope>
    <source>
        <strain evidence="5 6">4NH20-0042</strain>
    </source>
</reference>
<dbReference type="InterPro" id="IPR019844">
    <property type="entry name" value="CSD_CS"/>
</dbReference>
<dbReference type="Pfam" id="PF00313">
    <property type="entry name" value="CSD"/>
    <property type="match status" value="1"/>
</dbReference>
<dbReference type="EMBL" id="BAABWD010000002">
    <property type="protein sequence ID" value="GAA6131828.1"/>
    <property type="molecule type" value="Genomic_DNA"/>
</dbReference>
<evidence type="ECO:0000313" key="5">
    <source>
        <dbReference type="EMBL" id="GAA6131828.1"/>
    </source>
</evidence>
<keyword evidence="6" id="KW-1185">Reference proteome</keyword>
<dbReference type="PRINTS" id="PR00050">
    <property type="entry name" value="COLDSHOCK"/>
</dbReference>
<gene>
    <name evidence="5" type="ORF">NBRC116187_21880</name>
</gene>
<keyword evidence="3" id="KW-1133">Transmembrane helix</keyword>
<dbReference type="InterPro" id="IPR050181">
    <property type="entry name" value="Cold_shock_domain"/>
</dbReference>
<dbReference type="InterPro" id="IPR002059">
    <property type="entry name" value="CSP_DNA-bd"/>
</dbReference>
<evidence type="ECO:0000256" key="2">
    <source>
        <dbReference type="SAM" id="MobiDB-lite"/>
    </source>
</evidence>
<evidence type="ECO:0000313" key="6">
    <source>
        <dbReference type="Proteomes" id="UP001486808"/>
    </source>
</evidence>
<evidence type="ECO:0000256" key="3">
    <source>
        <dbReference type="SAM" id="Phobius"/>
    </source>
</evidence>
<dbReference type="Proteomes" id="UP001486808">
    <property type="component" value="Unassembled WGS sequence"/>
</dbReference>
<sequence length="214" mass="23206">MNILKILRYLHLTIGLAALLAGLYSIIPFATENSPIDHLGLLALLTGLINLHQFNQRDQACTGVPGAIALLGSALMIIAACVPFSALLIDSRIAPFAIWALSFSIVGVCLHTLLVLGCELKTALAKRVPTSKPAPQPAKPTRSRGEKRESGTVKWFNTNKGFGFISRDSGSDIFVHFRAIQSDGQRFLQEGQRVSYVVAEREKGLQAEQVEIIG</sequence>
<comment type="caution">
    <text evidence="5">The sequence shown here is derived from an EMBL/GenBank/DDBJ whole genome shotgun (WGS) entry which is preliminary data.</text>
</comment>
<feature type="region of interest" description="Disordered" evidence="2">
    <location>
        <begin position="129"/>
        <end position="150"/>
    </location>
</feature>